<keyword evidence="3" id="KW-1185">Reference proteome</keyword>
<keyword evidence="1" id="KW-0812">Transmembrane</keyword>
<organism evidence="2 3">
    <name type="scientific">Lactobacillus corticis</name>
    <dbReference type="NCBI Taxonomy" id="2201249"/>
    <lineage>
        <taxon>Bacteria</taxon>
        <taxon>Bacillati</taxon>
        <taxon>Bacillota</taxon>
        <taxon>Bacilli</taxon>
        <taxon>Lactobacillales</taxon>
        <taxon>Lactobacillaceae</taxon>
        <taxon>Lactobacillus</taxon>
    </lineage>
</organism>
<gene>
    <name evidence="2" type="ORF">LCB40_07300</name>
</gene>
<accession>A0A916VI33</accession>
<comment type="caution">
    <text evidence="2">The sequence shown here is derived from an EMBL/GenBank/DDBJ whole genome shotgun (WGS) entry which is preliminary data.</text>
</comment>
<feature type="transmembrane region" description="Helical" evidence="1">
    <location>
        <begin position="12"/>
        <end position="30"/>
    </location>
</feature>
<feature type="transmembrane region" description="Helical" evidence="1">
    <location>
        <begin position="186"/>
        <end position="205"/>
    </location>
</feature>
<evidence type="ECO:0000313" key="2">
    <source>
        <dbReference type="EMBL" id="GFZ26850.1"/>
    </source>
</evidence>
<dbReference type="AlphaFoldDB" id="A0A916VI33"/>
<keyword evidence="1" id="KW-1133">Transmembrane helix</keyword>
<protein>
    <submittedName>
        <fullName evidence="2">Uncharacterized protein</fullName>
    </submittedName>
</protein>
<dbReference type="RefSeq" id="WP_212780543.1">
    <property type="nucleotide sequence ID" value="NZ_BMAY01000004.1"/>
</dbReference>
<sequence>MISQLIKSSFKLNWWSGGLFLLLIISFAINPIFSPANNTFETFYSLDTNIIFQNLSWILFYVLAMCWWLPSLQELNLQTQPIFLVRLPNRKLVSRLTLFTVVIASSIYSAIYIAIMVIVSQQTDLSFIVTAWLRILLSLSSLTILLIIISICSNEATSYVLGIILGLSCLFLKTNLFIITRLSEMVIWRQVTGLKILSVVFIWLNEFVEETGRGK</sequence>
<dbReference type="Proteomes" id="UP000677218">
    <property type="component" value="Unassembled WGS sequence"/>
</dbReference>
<name>A0A916VI33_9LACO</name>
<feature type="transmembrane region" description="Helical" evidence="1">
    <location>
        <begin position="131"/>
        <end position="152"/>
    </location>
</feature>
<evidence type="ECO:0000256" key="1">
    <source>
        <dbReference type="SAM" id="Phobius"/>
    </source>
</evidence>
<reference evidence="2" key="1">
    <citation type="submission" date="2020-08" db="EMBL/GenBank/DDBJ databases">
        <title>Taxonomic study for Lactobacillus species isolated from hardwood bark.</title>
        <authorList>
            <person name="Tohno M."/>
            <person name="Tanizawa Y."/>
        </authorList>
    </citation>
    <scope>NUCLEOTIDE SEQUENCE</scope>
    <source>
        <strain evidence="2">B40</strain>
    </source>
</reference>
<keyword evidence="1" id="KW-0472">Membrane</keyword>
<feature type="transmembrane region" description="Helical" evidence="1">
    <location>
        <begin position="159"/>
        <end position="180"/>
    </location>
</feature>
<feature type="transmembrane region" description="Helical" evidence="1">
    <location>
        <begin position="96"/>
        <end position="119"/>
    </location>
</feature>
<proteinExistence type="predicted"/>
<dbReference type="EMBL" id="BMAY01000004">
    <property type="protein sequence ID" value="GFZ26850.1"/>
    <property type="molecule type" value="Genomic_DNA"/>
</dbReference>
<evidence type="ECO:0000313" key="3">
    <source>
        <dbReference type="Proteomes" id="UP000677218"/>
    </source>
</evidence>
<feature type="transmembrane region" description="Helical" evidence="1">
    <location>
        <begin position="50"/>
        <end position="69"/>
    </location>
</feature>